<dbReference type="PANTHER" id="PTHR30042:SF2">
    <property type="entry name" value="POTASSIUM-TRANSPORTING ATPASE KDPC SUBUNIT"/>
    <property type="match status" value="1"/>
</dbReference>
<evidence type="ECO:0000256" key="3">
    <source>
        <dbReference type="ARBA" id="ARBA00022538"/>
    </source>
</evidence>
<comment type="caution">
    <text evidence="12">The sequence shown here is derived from an EMBL/GenBank/DDBJ whole genome shotgun (WGS) entry which is preliminary data.</text>
</comment>
<accession>A0A916WMT1</accession>
<dbReference type="HAMAP" id="MF_00276">
    <property type="entry name" value="KdpC"/>
    <property type="match status" value="1"/>
</dbReference>
<evidence type="ECO:0000256" key="10">
    <source>
        <dbReference type="ARBA" id="ARBA00023136"/>
    </source>
</evidence>
<keyword evidence="13" id="KW-1185">Reference proteome</keyword>
<evidence type="ECO:0000256" key="4">
    <source>
        <dbReference type="ARBA" id="ARBA00022692"/>
    </source>
</evidence>
<keyword evidence="3 11" id="KW-0633">Potassium transport</keyword>
<gene>
    <name evidence="11 12" type="primary">kdpC</name>
    <name evidence="12" type="ORF">GCM10011492_03740</name>
</gene>
<evidence type="ECO:0000256" key="6">
    <source>
        <dbReference type="ARBA" id="ARBA00022840"/>
    </source>
</evidence>
<organism evidence="12 13">
    <name type="scientific">Flexivirga endophytica</name>
    <dbReference type="NCBI Taxonomy" id="1849103"/>
    <lineage>
        <taxon>Bacteria</taxon>
        <taxon>Bacillati</taxon>
        <taxon>Actinomycetota</taxon>
        <taxon>Actinomycetes</taxon>
        <taxon>Micrococcales</taxon>
        <taxon>Dermacoccaceae</taxon>
        <taxon>Flexivirga</taxon>
    </lineage>
</organism>
<protein>
    <recommendedName>
        <fullName evidence="11">Potassium-transporting ATPase KdpC subunit</fullName>
    </recommendedName>
    <alternativeName>
        <fullName evidence="11">ATP phosphohydrolase [potassium-transporting] C chain</fullName>
    </alternativeName>
    <alternativeName>
        <fullName evidence="11">Potassium-binding and translocating subunit C</fullName>
    </alternativeName>
    <alternativeName>
        <fullName evidence="11">Potassium-translocating ATPase C chain</fullName>
    </alternativeName>
</protein>
<evidence type="ECO:0000256" key="8">
    <source>
        <dbReference type="ARBA" id="ARBA00022989"/>
    </source>
</evidence>
<keyword evidence="2 11" id="KW-1003">Cell membrane</keyword>
<comment type="function">
    <text evidence="11">Part of the high-affinity ATP-driven potassium transport (or Kdp) system, which catalyzes the hydrolysis of ATP coupled with the electrogenic transport of potassium into the cytoplasm. This subunit acts as a catalytic chaperone that increases the ATP-binding affinity of the ATP-hydrolyzing subunit KdpB by the formation of a transient KdpB/KdpC/ATP ternary complex.</text>
</comment>
<keyword evidence="5 11" id="KW-0547">Nucleotide-binding</keyword>
<evidence type="ECO:0000256" key="7">
    <source>
        <dbReference type="ARBA" id="ARBA00022958"/>
    </source>
</evidence>
<evidence type="ECO:0000256" key="2">
    <source>
        <dbReference type="ARBA" id="ARBA00022475"/>
    </source>
</evidence>
<keyword evidence="6 11" id="KW-0067">ATP-binding</keyword>
<comment type="similarity">
    <text evidence="11">Belongs to the KdpC family.</text>
</comment>
<dbReference type="GO" id="GO:0005524">
    <property type="term" value="F:ATP binding"/>
    <property type="evidence" value="ECO:0007669"/>
    <property type="project" value="UniProtKB-UniRule"/>
</dbReference>
<dbReference type="AlphaFoldDB" id="A0A916WMT1"/>
<reference evidence="12" key="2">
    <citation type="submission" date="2020-09" db="EMBL/GenBank/DDBJ databases">
        <authorList>
            <person name="Sun Q."/>
            <person name="Zhou Y."/>
        </authorList>
    </citation>
    <scope>NUCLEOTIDE SEQUENCE</scope>
    <source>
        <strain evidence="12">CGMCC 1.15085</strain>
    </source>
</reference>
<dbReference type="NCBIfam" id="NF001454">
    <property type="entry name" value="PRK00315.1"/>
    <property type="match status" value="1"/>
</dbReference>
<dbReference type="PANTHER" id="PTHR30042">
    <property type="entry name" value="POTASSIUM-TRANSPORTING ATPASE C CHAIN"/>
    <property type="match status" value="1"/>
</dbReference>
<evidence type="ECO:0000256" key="9">
    <source>
        <dbReference type="ARBA" id="ARBA00023065"/>
    </source>
</evidence>
<dbReference type="NCBIfam" id="TIGR00681">
    <property type="entry name" value="kdpC"/>
    <property type="match status" value="1"/>
</dbReference>
<dbReference type="RefSeq" id="WP_188835259.1">
    <property type="nucleotide sequence ID" value="NZ_BMHI01000001.1"/>
</dbReference>
<dbReference type="EMBL" id="BMHI01000001">
    <property type="protein sequence ID" value="GGB17198.1"/>
    <property type="molecule type" value="Genomic_DNA"/>
</dbReference>
<dbReference type="Pfam" id="PF02669">
    <property type="entry name" value="KdpC"/>
    <property type="match status" value="1"/>
</dbReference>
<dbReference type="GO" id="GO:0008556">
    <property type="term" value="F:P-type potassium transmembrane transporter activity"/>
    <property type="evidence" value="ECO:0007669"/>
    <property type="project" value="InterPro"/>
</dbReference>
<evidence type="ECO:0000256" key="1">
    <source>
        <dbReference type="ARBA" id="ARBA00022448"/>
    </source>
</evidence>
<evidence type="ECO:0000313" key="12">
    <source>
        <dbReference type="EMBL" id="GGB17198.1"/>
    </source>
</evidence>
<evidence type="ECO:0000313" key="13">
    <source>
        <dbReference type="Proteomes" id="UP000636793"/>
    </source>
</evidence>
<sequence>MATSSLTVGRQTLAALRVFLVLTVLLGVLYPAAVWGVGRVAFHDQATGSLIRHDGRVIGSSLIGQRFTGPQWFHGRPSATDYSGDASGGSNLAASDERQRAAVSARRNALSRFGGTPPPDALTMSASGLDPDISPAYARLQARTVAATRGLPVGTVQRLIDAATTGRAAGFLGEPRVDVLRLNLSLLRHTGEK</sequence>
<comment type="subunit">
    <text evidence="11">The system is composed of three essential subunits: KdpA, KdpB and KdpC.</text>
</comment>
<dbReference type="InterPro" id="IPR003820">
    <property type="entry name" value="KdpC"/>
</dbReference>
<keyword evidence="4 11" id="KW-0812">Transmembrane</keyword>
<dbReference type="Proteomes" id="UP000636793">
    <property type="component" value="Unassembled WGS sequence"/>
</dbReference>
<keyword evidence="8 11" id="KW-1133">Transmembrane helix</keyword>
<keyword evidence="7 11" id="KW-0630">Potassium</keyword>
<reference evidence="12" key="1">
    <citation type="journal article" date="2014" name="Int. J. Syst. Evol. Microbiol.">
        <title>Complete genome sequence of Corynebacterium casei LMG S-19264T (=DSM 44701T), isolated from a smear-ripened cheese.</title>
        <authorList>
            <consortium name="US DOE Joint Genome Institute (JGI-PGF)"/>
            <person name="Walter F."/>
            <person name="Albersmeier A."/>
            <person name="Kalinowski J."/>
            <person name="Ruckert C."/>
        </authorList>
    </citation>
    <scope>NUCLEOTIDE SEQUENCE</scope>
    <source>
        <strain evidence="12">CGMCC 1.15085</strain>
    </source>
</reference>
<evidence type="ECO:0000256" key="11">
    <source>
        <dbReference type="HAMAP-Rule" id="MF_00276"/>
    </source>
</evidence>
<keyword evidence="9 11" id="KW-0406">Ion transport</keyword>
<proteinExistence type="inferred from homology"/>
<name>A0A916WMT1_9MICO</name>
<dbReference type="GO" id="GO:0005886">
    <property type="term" value="C:plasma membrane"/>
    <property type="evidence" value="ECO:0007669"/>
    <property type="project" value="UniProtKB-SubCell"/>
</dbReference>
<evidence type="ECO:0000256" key="5">
    <source>
        <dbReference type="ARBA" id="ARBA00022741"/>
    </source>
</evidence>
<keyword evidence="10 11" id="KW-0472">Membrane</keyword>
<keyword evidence="1 11" id="KW-0813">Transport</keyword>
<comment type="subcellular location">
    <subcellularLocation>
        <location evidence="11">Cell membrane</location>
        <topology evidence="11">Single-pass membrane protein</topology>
    </subcellularLocation>
</comment>
<dbReference type="PIRSF" id="PIRSF001296">
    <property type="entry name" value="K_ATPase_KdpC"/>
    <property type="match status" value="1"/>
</dbReference>